<gene>
    <name evidence="4" type="ORF">HQ35_10485</name>
</gene>
<dbReference type="InterPro" id="IPR052178">
    <property type="entry name" value="Sec_Metab_Biosynth_SDR"/>
</dbReference>
<evidence type="ECO:0000256" key="2">
    <source>
        <dbReference type="ARBA" id="ARBA00022857"/>
    </source>
</evidence>
<name>A0A099WXD7_PORCN</name>
<sequence length="248" mass="27138">MSKTKRFDNILITAGTKGIGYAVAETFVKECKHLWLTYGSDHQHAKEAKERLSSLAPDTSIHIIACDVTAPRSAQALLEEMSSHDFVPDLIVMNAGVTNRKSPFEISDEEWLSVFQGNVHFPTQLIKGVVPSMKSGSAIIFTGSMMAIHPHSVSLSYGVTKSAVHGLVTNLVKHLEPFGIRVAGIAPGFVDTEWQKTKPTDVRKSIEGKVASHRFASPEEVGQVFKMVAENEYFNGDIISLSGGYSYK</sequence>
<dbReference type="GO" id="GO:0016491">
    <property type="term" value="F:oxidoreductase activity"/>
    <property type="evidence" value="ECO:0007669"/>
    <property type="project" value="UniProtKB-KW"/>
</dbReference>
<dbReference type="PRINTS" id="PR00081">
    <property type="entry name" value="GDHRDH"/>
</dbReference>
<comment type="similarity">
    <text evidence="1">Belongs to the short-chain dehydrogenases/reductases (SDR) family.</text>
</comment>
<evidence type="ECO:0000256" key="3">
    <source>
        <dbReference type="ARBA" id="ARBA00023002"/>
    </source>
</evidence>
<dbReference type="STRING" id="36874.HQ34_04095"/>
<comment type="caution">
    <text evidence="4">The sequence shown here is derived from an EMBL/GenBank/DDBJ whole genome shotgun (WGS) entry which is preliminary data.</text>
</comment>
<dbReference type="Gene3D" id="3.40.50.720">
    <property type="entry name" value="NAD(P)-binding Rossmann-like Domain"/>
    <property type="match status" value="1"/>
</dbReference>
<organism evidence="4 5">
    <name type="scientific">Porphyromonas cangingivalis</name>
    <dbReference type="NCBI Taxonomy" id="36874"/>
    <lineage>
        <taxon>Bacteria</taxon>
        <taxon>Pseudomonadati</taxon>
        <taxon>Bacteroidota</taxon>
        <taxon>Bacteroidia</taxon>
        <taxon>Bacteroidales</taxon>
        <taxon>Porphyromonadaceae</taxon>
        <taxon>Porphyromonas</taxon>
    </lineage>
</organism>
<protein>
    <submittedName>
        <fullName evidence="4">Short-chain dehydrogenase</fullName>
    </submittedName>
</protein>
<evidence type="ECO:0000313" key="5">
    <source>
        <dbReference type="Proteomes" id="UP000030125"/>
    </source>
</evidence>
<dbReference type="OrthoDB" id="9775296at2"/>
<dbReference type="Proteomes" id="UP000030125">
    <property type="component" value="Unassembled WGS sequence"/>
</dbReference>
<dbReference type="RefSeq" id="WP_036845923.1">
    <property type="nucleotide sequence ID" value="NZ_JQJD01000065.1"/>
</dbReference>
<keyword evidence="5" id="KW-1185">Reference proteome</keyword>
<evidence type="ECO:0000313" key="4">
    <source>
        <dbReference type="EMBL" id="KGN78106.1"/>
    </source>
</evidence>
<dbReference type="EMBL" id="JQJD01000065">
    <property type="protein sequence ID" value="KGN78106.1"/>
    <property type="molecule type" value="Genomic_DNA"/>
</dbReference>
<dbReference type="eggNOG" id="COG1028">
    <property type="taxonomic scope" value="Bacteria"/>
</dbReference>
<dbReference type="InterPro" id="IPR002347">
    <property type="entry name" value="SDR_fam"/>
</dbReference>
<accession>A0A099WXD7</accession>
<evidence type="ECO:0000256" key="1">
    <source>
        <dbReference type="ARBA" id="ARBA00006484"/>
    </source>
</evidence>
<proteinExistence type="inferred from homology"/>
<keyword evidence="3" id="KW-0560">Oxidoreductase</keyword>
<dbReference type="Pfam" id="PF13561">
    <property type="entry name" value="adh_short_C2"/>
    <property type="match status" value="1"/>
</dbReference>
<keyword evidence="2" id="KW-0521">NADP</keyword>
<dbReference type="PANTHER" id="PTHR43618:SF13">
    <property type="entry name" value="CHAIN DEHYDROGENASE, PUTATIVE (AFU_ORTHOLOGUE AFUA_1G17650)-RELATED"/>
    <property type="match status" value="1"/>
</dbReference>
<dbReference type="AlphaFoldDB" id="A0A099WXD7"/>
<dbReference type="SUPFAM" id="SSF51735">
    <property type="entry name" value="NAD(P)-binding Rossmann-fold domains"/>
    <property type="match status" value="1"/>
</dbReference>
<dbReference type="InterPro" id="IPR036291">
    <property type="entry name" value="NAD(P)-bd_dom_sf"/>
</dbReference>
<dbReference type="PANTHER" id="PTHR43618">
    <property type="entry name" value="7-ALPHA-HYDROXYSTEROID DEHYDROGENASE"/>
    <property type="match status" value="1"/>
</dbReference>
<dbReference type="CDD" id="cd05233">
    <property type="entry name" value="SDR_c"/>
    <property type="match status" value="1"/>
</dbReference>
<reference evidence="4 5" key="1">
    <citation type="submission" date="2014-08" db="EMBL/GenBank/DDBJ databases">
        <title>Porphyromonas cangingivalis strain:COT-109_OH1386 Genome sequencing.</title>
        <authorList>
            <person name="Wallis C."/>
            <person name="Deusch O."/>
            <person name="O'Flynn C."/>
            <person name="Davis I."/>
            <person name="Jospin G."/>
            <person name="Darling A.E."/>
            <person name="Coil D.A."/>
            <person name="Alexiev A."/>
            <person name="Horsfall A."/>
            <person name="Kirkwood N."/>
            <person name="Harris S."/>
            <person name="Eisen J.A."/>
        </authorList>
    </citation>
    <scope>NUCLEOTIDE SEQUENCE [LARGE SCALE GENOMIC DNA]</scope>
    <source>
        <strain evidence="5">COT-109 OH1386</strain>
    </source>
</reference>